<dbReference type="InterPro" id="IPR000719">
    <property type="entry name" value="Prot_kinase_dom"/>
</dbReference>
<feature type="region of interest" description="Disordered" evidence="1">
    <location>
        <begin position="1"/>
        <end position="118"/>
    </location>
</feature>
<evidence type="ECO:0000259" key="2">
    <source>
        <dbReference type="PROSITE" id="PS50011"/>
    </source>
</evidence>
<proteinExistence type="predicted"/>
<accession>A0A0G4GKP9</accession>
<feature type="compositionally biased region" description="Polar residues" evidence="1">
    <location>
        <begin position="88"/>
        <end position="101"/>
    </location>
</feature>
<feature type="compositionally biased region" description="Polar residues" evidence="1">
    <location>
        <begin position="56"/>
        <end position="65"/>
    </location>
</feature>
<organism evidence="3">
    <name type="scientific">Chromera velia CCMP2878</name>
    <dbReference type="NCBI Taxonomy" id="1169474"/>
    <lineage>
        <taxon>Eukaryota</taxon>
        <taxon>Sar</taxon>
        <taxon>Alveolata</taxon>
        <taxon>Colpodellida</taxon>
        <taxon>Chromeraceae</taxon>
        <taxon>Chromera</taxon>
    </lineage>
</organism>
<feature type="compositionally biased region" description="Pro residues" evidence="1">
    <location>
        <begin position="42"/>
        <end position="51"/>
    </location>
</feature>
<evidence type="ECO:0000313" key="3">
    <source>
        <dbReference type="EMBL" id="CEM30605.1"/>
    </source>
</evidence>
<dbReference type="AlphaFoldDB" id="A0A0G4GKP9"/>
<dbReference type="EMBL" id="CDMZ01001311">
    <property type="protein sequence ID" value="CEM30605.1"/>
    <property type="molecule type" value="Genomic_DNA"/>
</dbReference>
<name>A0A0G4GKP9_9ALVE</name>
<protein>
    <recommendedName>
        <fullName evidence="2">Protein kinase domain-containing protein</fullName>
    </recommendedName>
</protein>
<dbReference type="InterPro" id="IPR011009">
    <property type="entry name" value="Kinase-like_dom_sf"/>
</dbReference>
<dbReference type="GO" id="GO:0004672">
    <property type="term" value="F:protein kinase activity"/>
    <property type="evidence" value="ECO:0007669"/>
    <property type="project" value="InterPro"/>
</dbReference>
<reference evidence="3" key="1">
    <citation type="submission" date="2014-11" db="EMBL/GenBank/DDBJ databases">
        <authorList>
            <person name="Otto D Thomas"/>
            <person name="Naeem Raeece"/>
        </authorList>
    </citation>
    <scope>NUCLEOTIDE SEQUENCE</scope>
</reference>
<dbReference type="PROSITE" id="PS50011">
    <property type="entry name" value="PROTEIN_KINASE_DOM"/>
    <property type="match status" value="1"/>
</dbReference>
<evidence type="ECO:0000256" key="1">
    <source>
        <dbReference type="SAM" id="MobiDB-lite"/>
    </source>
</evidence>
<gene>
    <name evidence="3" type="ORF">Cvel_22342</name>
</gene>
<feature type="domain" description="Protein kinase" evidence="2">
    <location>
        <begin position="236"/>
        <end position="597"/>
    </location>
</feature>
<dbReference type="VEuPathDB" id="CryptoDB:Cvel_22342"/>
<dbReference type="Gene3D" id="1.10.510.10">
    <property type="entry name" value="Transferase(Phosphotransferase) domain 1"/>
    <property type="match status" value="1"/>
</dbReference>
<feature type="compositionally biased region" description="Basic and acidic residues" evidence="1">
    <location>
        <begin position="9"/>
        <end position="21"/>
    </location>
</feature>
<feature type="region of interest" description="Disordered" evidence="1">
    <location>
        <begin position="135"/>
        <end position="186"/>
    </location>
</feature>
<dbReference type="GO" id="GO:0005524">
    <property type="term" value="F:ATP binding"/>
    <property type="evidence" value="ECO:0007669"/>
    <property type="project" value="InterPro"/>
</dbReference>
<sequence>MEDQGEGDGTQRERGQYESHQKATPVQHYDDARQRLSTSSPLPFPPCPSPSPSVSNMTVEDSSQACPAIAPSPQTPPLQVTEPDQGVTVRSSHLAGQNDSPASPKAPTSPVFNASSPLTGLPESRAVCKLEEIPASSHLTQSAQEDEGRLPQGASRQQPPGSLCVDASTSMADARPRPLATSPENQSIDGEMLQVFASVEAIFRRFLSGQDSMFCFRSASSPLEKALCKGLGSPILNRLKALCEGPLFCVSGLCFVPQEMVAMSKTLAVAGGRVGSREGAVVLKLRKGPAPQSTQTDAHKAAFNEAVREPLSSPNSLPSVVPPPTILSLPSTSFSAVVEEDGGATLGDLGAPLEGGALESFVSRLLHGVHCLHTTGHSHRDLKPGNVLATGQVFDFGSVRSVVSASQSVSLRCVEGRVGERWVVQRTFCLPEDAEKFFGVTEEFLPPRMLLVLEKLRGFPSPLCKEDPVLLKEGERLAEKSFCQLGGDKADAWACGLTILHAVMCQSLAGVLGIQGKSFDGRPWQQLSALRQAFHAAIDIPKSEQPVQEGSLQKAAPPIIEAFKNAGLNPKLAGLLDISCSRRLSVTEAWLLQRPKRKGKR</sequence>
<dbReference type="SUPFAM" id="SSF56112">
    <property type="entry name" value="Protein kinase-like (PK-like)"/>
    <property type="match status" value="1"/>
</dbReference>